<organism evidence="2 3">
    <name type="scientific">Laetiporus sulphureus 93-53</name>
    <dbReference type="NCBI Taxonomy" id="1314785"/>
    <lineage>
        <taxon>Eukaryota</taxon>
        <taxon>Fungi</taxon>
        <taxon>Dikarya</taxon>
        <taxon>Basidiomycota</taxon>
        <taxon>Agaricomycotina</taxon>
        <taxon>Agaricomycetes</taxon>
        <taxon>Polyporales</taxon>
        <taxon>Laetiporus</taxon>
    </lineage>
</organism>
<reference evidence="2 3" key="1">
    <citation type="journal article" date="2016" name="Mol. Biol. Evol.">
        <title>Comparative Genomics of Early-Diverging Mushroom-Forming Fungi Provides Insights into the Origins of Lignocellulose Decay Capabilities.</title>
        <authorList>
            <person name="Nagy L.G."/>
            <person name="Riley R."/>
            <person name="Tritt A."/>
            <person name="Adam C."/>
            <person name="Daum C."/>
            <person name="Floudas D."/>
            <person name="Sun H."/>
            <person name="Yadav J.S."/>
            <person name="Pangilinan J."/>
            <person name="Larsson K.H."/>
            <person name="Matsuura K."/>
            <person name="Barry K."/>
            <person name="Labutti K."/>
            <person name="Kuo R."/>
            <person name="Ohm R.A."/>
            <person name="Bhattacharya S.S."/>
            <person name="Shirouzu T."/>
            <person name="Yoshinaga Y."/>
            <person name="Martin F.M."/>
            <person name="Grigoriev I.V."/>
            <person name="Hibbett D.S."/>
        </authorList>
    </citation>
    <scope>NUCLEOTIDE SEQUENCE [LARGE SCALE GENOMIC DNA]</scope>
    <source>
        <strain evidence="2 3">93-53</strain>
    </source>
</reference>
<feature type="region of interest" description="Disordered" evidence="1">
    <location>
        <begin position="159"/>
        <end position="197"/>
    </location>
</feature>
<protein>
    <submittedName>
        <fullName evidence="2">Uncharacterized protein</fullName>
    </submittedName>
</protein>
<dbReference type="AlphaFoldDB" id="A0A165F6K5"/>
<evidence type="ECO:0000313" key="2">
    <source>
        <dbReference type="EMBL" id="KZT08493.1"/>
    </source>
</evidence>
<gene>
    <name evidence="2" type="ORF">LAESUDRAFT_757729</name>
</gene>
<accession>A0A165F6K5</accession>
<sequence>MEGDWTSEEEWTPLRIGPVGVTETSAIAVLPFGRWRVGIDSTASITTVIEHREADFKEFATRVFTTYYASRRPLIHAHHFELNALARAAFMLGRLEEGLRMFQETAAGAGPCGCERRAGDAGTVQLHGGRMCAGADGYGGLMPDAIWVGDPPCSRVSRHRTGGGAAAASAGAQGGAVELSDDGDADPGLIETAEDGRNNSRQVLKTVQDLVDLLLKAGQIPSPNVGRDWVIAAMRAQAWRRRSEFGTC</sequence>
<proteinExistence type="predicted"/>
<dbReference type="GeneID" id="63829378"/>
<evidence type="ECO:0000313" key="3">
    <source>
        <dbReference type="Proteomes" id="UP000076871"/>
    </source>
</evidence>
<name>A0A165F6K5_9APHY</name>
<dbReference type="EMBL" id="KV427615">
    <property type="protein sequence ID" value="KZT08493.1"/>
    <property type="molecule type" value="Genomic_DNA"/>
</dbReference>
<dbReference type="OrthoDB" id="185373at2759"/>
<dbReference type="InParanoid" id="A0A165F6K5"/>
<keyword evidence="3" id="KW-1185">Reference proteome</keyword>
<dbReference type="RefSeq" id="XP_040766233.1">
    <property type="nucleotide sequence ID" value="XM_040912350.1"/>
</dbReference>
<evidence type="ECO:0000256" key="1">
    <source>
        <dbReference type="SAM" id="MobiDB-lite"/>
    </source>
</evidence>
<dbReference type="STRING" id="1314785.A0A165F6K5"/>
<dbReference type="Proteomes" id="UP000076871">
    <property type="component" value="Unassembled WGS sequence"/>
</dbReference>